<feature type="compositionally biased region" description="Low complexity" evidence="1">
    <location>
        <begin position="51"/>
        <end position="77"/>
    </location>
</feature>
<gene>
    <name evidence="2" type="ORF">SLNWT_7185</name>
</gene>
<accession>A0A0B5F9P4</accession>
<name>A0A0B5F9P4_STRA4</name>
<proteinExistence type="predicted"/>
<sequence length="168" mass="16563">MGAYGYRSTGAAVASVSLGLVLALAGCGGEDEADGAARGSAPSTAEKRATPSKTPARKPSPSASPTAKPSPTGTSAADGTDVGACYDGRCEIAVSEPTEIALDGRFEIADFSIARVTSSSVVVEGTGRGGTFMQTQVGAGGTGGLNGLGFRVKSLAKGTAVLAFFPEK</sequence>
<evidence type="ECO:0008006" key="4">
    <source>
        <dbReference type="Google" id="ProtNLM"/>
    </source>
</evidence>
<evidence type="ECO:0000313" key="2">
    <source>
        <dbReference type="EMBL" id="AJE87561.1"/>
    </source>
</evidence>
<dbReference type="EMBL" id="CP010519">
    <property type="protein sequence ID" value="AJE87561.1"/>
    <property type="molecule type" value="Genomic_DNA"/>
</dbReference>
<dbReference type="AlphaFoldDB" id="A0A0B5F9P4"/>
<organism evidence="2 3">
    <name type="scientific">Streptomyces albus (strain ATCC 21838 / DSM 41398 / FERM P-419 / JCM 4703 / NBRC 107858)</name>
    <dbReference type="NCBI Taxonomy" id="1081613"/>
    <lineage>
        <taxon>Bacteria</taxon>
        <taxon>Bacillati</taxon>
        <taxon>Actinomycetota</taxon>
        <taxon>Actinomycetes</taxon>
        <taxon>Kitasatosporales</taxon>
        <taxon>Streptomycetaceae</taxon>
        <taxon>Streptomyces</taxon>
    </lineage>
</organism>
<dbReference type="PROSITE" id="PS51257">
    <property type="entry name" value="PROKAR_LIPOPROTEIN"/>
    <property type="match status" value="1"/>
</dbReference>
<dbReference type="KEGG" id="sals:SLNWT_7185"/>
<feature type="region of interest" description="Disordered" evidence="1">
    <location>
        <begin position="30"/>
        <end position="80"/>
    </location>
</feature>
<reference evidence="2 3" key="1">
    <citation type="submission" date="2015-01" db="EMBL/GenBank/DDBJ databases">
        <title>Enhanced salinomycin production by adjusting the supply of polyketide extender units in Streptomyce albus DSM 41398.</title>
        <authorList>
            <person name="Lu C."/>
        </authorList>
    </citation>
    <scope>NUCLEOTIDE SEQUENCE [LARGE SCALE GENOMIC DNA]</scope>
    <source>
        <strain evidence="3">ATCC 21838 / DSM 41398 / FERM P-419 / JCM 4703 / NBRC 107858</strain>
    </source>
</reference>
<evidence type="ECO:0000256" key="1">
    <source>
        <dbReference type="SAM" id="MobiDB-lite"/>
    </source>
</evidence>
<keyword evidence="3" id="KW-1185">Reference proteome</keyword>
<protein>
    <recommendedName>
        <fullName evidence="4">Lipoprotein</fullName>
    </recommendedName>
</protein>
<evidence type="ECO:0000313" key="3">
    <source>
        <dbReference type="Proteomes" id="UP000031523"/>
    </source>
</evidence>
<dbReference type="Proteomes" id="UP000031523">
    <property type="component" value="Chromosome"/>
</dbReference>